<dbReference type="GO" id="GO:0005198">
    <property type="term" value="F:structural molecule activity"/>
    <property type="evidence" value="ECO:0007669"/>
    <property type="project" value="TreeGrafter"/>
</dbReference>
<dbReference type="GO" id="GO:0005634">
    <property type="term" value="C:nucleus"/>
    <property type="evidence" value="ECO:0007669"/>
    <property type="project" value="TreeGrafter"/>
</dbReference>
<dbReference type="PANTHER" id="PTHR10539:SF0">
    <property type="entry name" value="26S PROTEASOME NON-ATPASE REGULATORY SUBUNIT 13"/>
    <property type="match status" value="1"/>
</dbReference>
<sequence length="159" mass="18153">DLAFDLSLAALLGDNIYNFGELLAHPIIKSLLGTRVEWLYYILQAFNSGDLVRYQELCVVHQAALSAQPALVQNERKLLEKINILCLMEIIFSRPAEDRTIPLSIIAERTRLSVEDVELLLMKSLSVFTSTFNRCSFVDLNYLRELYVQKDVWPSHHAG</sequence>
<evidence type="ECO:0000256" key="1">
    <source>
        <dbReference type="ARBA" id="ARBA00022942"/>
    </source>
</evidence>
<dbReference type="GO" id="GO:0008541">
    <property type="term" value="C:proteasome regulatory particle, lid subcomplex"/>
    <property type="evidence" value="ECO:0007669"/>
    <property type="project" value="TreeGrafter"/>
</dbReference>
<dbReference type="EMBL" id="JAJJMA010151889">
    <property type="protein sequence ID" value="MCL7034959.1"/>
    <property type="molecule type" value="Genomic_DNA"/>
</dbReference>
<reference evidence="3" key="1">
    <citation type="submission" date="2022-03" db="EMBL/GenBank/DDBJ databases">
        <title>A functionally conserved STORR gene fusion in Papaver species that diverged 16.8 million years ago.</title>
        <authorList>
            <person name="Catania T."/>
        </authorList>
    </citation>
    <scope>NUCLEOTIDE SEQUENCE</scope>
    <source>
        <strain evidence="3">S-191538</strain>
    </source>
</reference>
<evidence type="ECO:0000313" key="4">
    <source>
        <dbReference type="Proteomes" id="UP001177140"/>
    </source>
</evidence>
<evidence type="ECO:0000259" key="2">
    <source>
        <dbReference type="PROSITE" id="PS50250"/>
    </source>
</evidence>
<name>A0AA41S8P1_PAPNU</name>
<keyword evidence="4" id="KW-1185">Reference proteome</keyword>
<dbReference type="Pfam" id="PF22037">
    <property type="entry name" value="PSD13_N"/>
    <property type="match status" value="1"/>
</dbReference>
<dbReference type="Proteomes" id="UP001177140">
    <property type="component" value="Unassembled WGS sequence"/>
</dbReference>
<keyword evidence="1" id="KW-0647">Proteasome</keyword>
<dbReference type="InterPro" id="IPR000717">
    <property type="entry name" value="PCI_dom"/>
</dbReference>
<evidence type="ECO:0000313" key="3">
    <source>
        <dbReference type="EMBL" id="MCL7034959.1"/>
    </source>
</evidence>
<protein>
    <recommendedName>
        <fullName evidence="2">PCI domain-containing protein</fullName>
    </recommendedName>
</protein>
<gene>
    <name evidence="3" type="ORF">MKW94_026295</name>
</gene>
<dbReference type="GO" id="GO:0006511">
    <property type="term" value="P:ubiquitin-dependent protein catabolic process"/>
    <property type="evidence" value="ECO:0007669"/>
    <property type="project" value="TreeGrafter"/>
</dbReference>
<organism evidence="3 4">
    <name type="scientific">Papaver nudicaule</name>
    <name type="common">Iceland poppy</name>
    <dbReference type="NCBI Taxonomy" id="74823"/>
    <lineage>
        <taxon>Eukaryota</taxon>
        <taxon>Viridiplantae</taxon>
        <taxon>Streptophyta</taxon>
        <taxon>Embryophyta</taxon>
        <taxon>Tracheophyta</taxon>
        <taxon>Spermatophyta</taxon>
        <taxon>Magnoliopsida</taxon>
        <taxon>Ranunculales</taxon>
        <taxon>Papaveraceae</taxon>
        <taxon>Papaveroideae</taxon>
        <taxon>Papaver</taxon>
    </lineage>
</organism>
<feature type="domain" description="PCI" evidence="2">
    <location>
        <begin position="1"/>
        <end position="156"/>
    </location>
</feature>
<dbReference type="GO" id="GO:0005829">
    <property type="term" value="C:cytosol"/>
    <property type="evidence" value="ECO:0007669"/>
    <property type="project" value="TreeGrafter"/>
</dbReference>
<dbReference type="PANTHER" id="PTHR10539">
    <property type="entry name" value="26S PROTEASOME NON-ATPASE REGULATORY SUBUNIT 13"/>
    <property type="match status" value="1"/>
</dbReference>
<dbReference type="InterPro" id="IPR035298">
    <property type="entry name" value="PSMD13"/>
</dbReference>
<feature type="non-terminal residue" evidence="3">
    <location>
        <position position="1"/>
    </location>
</feature>
<proteinExistence type="predicted"/>
<dbReference type="InterPro" id="IPR054179">
    <property type="entry name" value="PSD13_N"/>
</dbReference>
<dbReference type="AlphaFoldDB" id="A0AA41S8P1"/>
<accession>A0AA41S8P1</accession>
<comment type="caution">
    <text evidence="3">The sequence shown here is derived from an EMBL/GenBank/DDBJ whole genome shotgun (WGS) entry which is preliminary data.</text>
</comment>
<dbReference type="PROSITE" id="PS50250">
    <property type="entry name" value="PCI"/>
    <property type="match status" value="1"/>
</dbReference>